<evidence type="ECO:0000256" key="1">
    <source>
        <dbReference type="ARBA" id="ARBA00004141"/>
    </source>
</evidence>
<feature type="transmembrane region" description="Helical" evidence="5">
    <location>
        <begin position="289"/>
        <end position="306"/>
    </location>
</feature>
<evidence type="ECO:0000313" key="7">
    <source>
        <dbReference type="EMBL" id="EEJ51638.1"/>
    </source>
</evidence>
<organism evidence="7 8">
    <name type="scientific">Oribacterium sinus F0268</name>
    <dbReference type="NCBI Taxonomy" id="585501"/>
    <lineage>
        <taxon>Bacteria</taxon>
        <taxon>Bacillati</taxon>
        <taxon>Bacillota</taxon>
        <taxon>Clostridia</taxon>
        <taxon>Lachnospirales</taxon>
        <taxon>Lachnospiraceae</taxon>
        <taxon>Oribacterium</taxon>
    </lineage>
</organism>
<feature type="transmembrane region" description="Helical" evidence="5">
    <location>
        <begin position="167"/>
        <end position="192"/>
    </location>
</feature>
<feature type="transmembrane region" description="Helical" evidence="5">
    <location>
        <begin position="497"/>
        <end position="515"/>
    </location>
</feature>
<dbReference type="GO" id="GO:0016020">
    <property type="term" value="C:membrane"/>
    <property type="evidence" value="ECO:0007669"/>
    <property type="project" value="UniProtKB-SubCell"/>
</dbReference>
<evidence type="ECO:0000256" key="2">
    <source>
        <dbReference type="ARBA" id="ARBA00022692"/>
    </source>
</evidence>
<keyword evidence="4 5" id="KW-0472">Membrane</keyword>
<feature type="transmembrane region" description="Helical" evidence="5">
    <location>
        <begin position="357"/>
        <end position="374"/>
    </location>
</feature>
<dbReference type="EMBL" id="ACKX01000108">
    <property type="protein sequence ID" value="EEJ51638.1"/>
    <property type="molecule type" value="Genomic_DNA"/>
</dbReference>
<feature type="transmembrane region" description="Helical" evidence="5">
    <location>
        <begin position="521"/>
        <end position="539"/>
    </location>
</feature>
<comment type="subcellular location">
    <subcellularLocation>
        <location evidence="1">Membrane</location>
        <topology evidence="1">Multi-pass membrane protein</topology>
    </subcellularLocation>
</comment>
<dbReference type="Proteomes" id="UP000004121">
    <property type="component" value="Unassembled WGS sequence"/>
</dbReference>
<evidence type="ECO:0000256" key="5">
    <source>
        <dbReference type="SAM" id="Phobius"/>
    </source>
</evidence>
<dbReference type="Pfam" id="PF04932">
    <property type="entry name" value="Wzy_C"/>
    <property type="match status" value="1"/>
</dbReference>
<keyword evidence="3 5" id="KW-1133">Transmembrane helix</keyword>
<evidence type="ECO:0000313" key="8">
    <source>
        <dbReference type="Proteomes" id="UP000004121"/>
    </source>
</evidence>
<dbReference type="InterPro" id="IPR051533">
    <property type="entry name" value="WaaL-like"/>
</dbReference>
<dbReference type="AlphaFoldDB" id="C2KX80"/>
<feature type="transmembrane region" description="Helical" evidence="5">
    <location>
        <begin position="458"/>
        <end position="476"/>
    </location>
</feature>
<comment type="caution">
    <text evidence="7">The sequence shown here is derived from an EMBL/GenBank/DDBJ whole genome shotgun (WGS) entry which is preliminary data.</text>
</comment>
<accession>C2KX80</accession>
<dbReference type="InterPro" id="IPR007016">
    <property type="entry name" value="O-antigen_ligase-rel_domated"/>
</dbReference>
<keyword evidence="8" id="KW-1185">Reference proteome</keyword>
<feature type="domain" description="O-antigen ligase-related" evidence="6">
    <location>
        <begin position="328"/>
        <end position="474"/>
    </location>
</feature>
<reference evidence="7 8" key="1">
    <citation type="submission" date="2009-04" db="EMBL/GenBank/DDBJ databases">
        <authorList>
            <person name="Qin X."/>
            <person name="Bachman B."/>
            <person name="Battles P."/>
            <person name="Bell A."/>
            <person name="Bess C."/>
            <person name="Bickham C."/>
            <person name="Chaboub L."/>
            <person name="Chen D."/>
            <person name="Coyle M."/>
            <person name="Deiros D.R."/>
            <person name="Dinh H."/>
            <person name="Forbes L."/>
            <person name="Fowler G."/>
            <person name="Francisco L."/>
            <person name="Fu Q."/>
            <person name="Gubbala S."/>
            <person name="Hale W."/>
            <person name="Han Y."/>
            <person name="Hemphill L."/>
            <person name="Highlander S.K."/>
            <person name="Hirani K."/>
            <person name="Hogues M."/>
            <person name="Jackson L."/>
            <person name="Jakkamsetti A."/>
            <person name="Javaid M."/>
            <person name="Jiang H."/>
            <person name="Korchina V."/>
            <person name="Kovar C."/>
            <person name="Lara F."/>
            <person name="Lee S."/>
            <person name="Mata R."/>
            <person name="Mathew T."/>
            <person name="Moen C."/>
            <person name="Morales K."/>
            <person name="Munidasa M."/>
            <person name="Nazareth L."/>
            <person name="Ngo R."/>
            <person name="Nguyen L."/>
            <person name="Okwuonu G."/>
            <person name="Ongeri F."/>
            <person name="Patil S."/>
            <person name="Petrosino J."/>
            <person name="Pham C."/>
            <person name="Pham P."/>
            <person name="Pu L.-L."/>
            <person name="Puazo M."/>
            <person name="Raj R."/>
            <person name="Reid J."/>
            <person name="Rouhana J."/>
            <person name="Saada N."/>
            <person name="Shang Y."/>
            <person name="Simmons D."/>
            <person name="Thornton R."/>
            <person name="Warren J."/>
            <person name="Weissenberger G."/>
            <person name="Zhang J."/>
            <person name="Zhang L."/>
            <person name="Zhou C."/>
            <person name="Zhu D."/>
            <person name="Muzny D."/>
            <person name="Worley K."/>
            <person name="Gibbs R."/>
        </authorList>
    </citation>
    <scope>NUCLEOTIDE SEQUENCE [LARGE SCALE GENOMIC DNA]</scope>
    <source>
        <strain evidence="7 8">F0268</strain>
    </source>
</reference>
<evidence type="ECO:0000259" key="6">
    <source>
        <dbReference type="Pfam" id="PF04932"/>
    </source>
</evidence>
<evidence type="ECO:0000256" key="4">
    <source>
        <dbReference type="ARBA" id="ARBA00023136"/>
    </source>
</evidence>
<feature type="transmembrane region" description="Helical" evidence="5">
    <location>
        <begin position="104"/>
        <end position="124"/>
    </location>
</feature>
<feature type="transmembrane region" description="Helical" evidence="5">
    <location>
        <begin position="57"/>
        <end position="78"/>
    </location>
</feature>
<dbReference type="HOGENOM" id="CLU_036591_0_0_9"/>
<dbReference type="eggNOG" id="ENOG502Z9D2">
    <property type="taxonomic scope" value="Bacteria"/>
</dbReference>
<gene>
    <name evidence="7" type="ORF">HMPREF6123_1099</name>
</gene>
<dbReference type="PANTHER" id="PTHR37422:SF13">
    <property type="entry name" value="LIPOPOLYSACCHARIDE BIOSYNTHESIS PROTEIN PA4999-RELATED"/>
    <property type="match status" value="1"/>
</dbReference>
<feature type="transmembrane region" description="Helical" evidence="5">
    <location>
        <begin position="212"/>
        <end position="231"/>
    </location>
</feature>
<feature type="transmembrane region" description="Helical" evidence="5">
    <location>
        <begin position="238"/>
        <end position="255"/>
    </location>
</feature>
<dbReference type="PANTHER" id="PTHR37422">
    <property type="entry name" value="TEICHURONIC ACID BIOSYNTHESIS PROTEIN TUAE"/>
    <property type="match status" value="1"/>
</dbReference>
<feature type="transmembrane region" description="Helical" evidence="5">
    <location>
        <begin position="326"/>
        <end position="345"/>
    </location>
</feature>
<sequence>MNEGRGRAMELKDSKAKRDFYTIGNGICLLYLVLMLLVFPLYSRDKYFDILQARFDFFWICSSVFSVLLFAFVALYSLTLKKEERKEILPSLFWKKEEGKKKPLFATDLPFCLLILLFFLSMFLSGYPYETWWGSTGRYMGVLTWLLFFTVYLGLSRFYRFKKFHLLLFSVGVILQCLWGISDFYMMNYMHFFDNVSDLSKWAMFAGPVGNINGYTSLVLFYACLYIGLYLQEKELRWKHFFMGMMLLCHIATIFGSSDNAVLGYFIVFLLLPFFCWKDNKSFGTCLSVYFLFFLSLKLAVLLAGKGQSILQISPPGFLFSMGKTILPYLGMGLSGILWAIGRFSKKELSMKLFKRLYVLLLVLFFMAGAYAIYDVNVAHRYPVLEQFSQFLRFDDSWGTGRGFIWRMGMEYFRDKMPMLKRLFGYGPDGYFMLTNDNYKVEVEQAGMGLIDSIHNEYLNLLLTIGVFGLLAYLYFLKNVFTVFWKKETENVAEATFGQTAFPFAVSLAYLAYLVQASINIAVPIVMPIVMLLCFLGIAGKRAE</sequence>
<keyword evidence="2 5" id="KW-0812">Transmembrane</keyword>
<dbReference type="InParanoid" id="C2KX80"/>
<evidence type="ECO:0000256" key="3">
    <source>
        <dbReference type="ARBA" id="ARBA00022989"/>
    </source>
</evidence>
<feature type="transmembrane region" description="Helical" evidence="5">
    <location>
        <begin position="261"/>
        <end position="277"/>
    </location>
</feature>
<proteinExistence type="predicted"/>
<feature type="transmembrane region" description="Helical" evidence="5">
    <location>
        <begin position="136"/>
        <end position="155"/>
    </location>
</feature>
<feature type="transmembrane region" description="Helical" evidence="5">
    <location>
        <begin position="20"/>
        <end position="42"/>
    </location>
</feature>
<dbReference type="STRING" id="585501.HMPREF6123_1099"/>
<protein>
    <submittedName>
        <fullName evidence="7">O-antigen polymerase</fullName>
    </submittedName>
</protein>
<name>C2KX80_9FIRM</name>